<dbReference type="PANTHER" id="PTHR42701">
    <property type="entry name" value="IMIDAZOLE GLYCEROL PHOSPHATE SYNTHASE SUBUNIT HISH"/>
    <property type="match status" value="1"/>
</dbReference>
<protein>
    <recommendedName>
        <fullName evidence="10">Imidazole glycerol phosphate synthase subunit HisH</fullName>
        <ecNumber evidence="10">4.3.2.10</ecNumber>
    </recommendedName>
    <alternativeName>
        <fullName evidence="10">IGP synthase glutaminase subunit</fullName>
        <ecNumber evidence="10">3.5.1.2</ecNumber>
    </alternativeName>
    <alternativeName>
        <fullName evidence="10">IGP synthase subunit HisH</fullName>
    </alternativeName>
    <alternativeName>
        <fullName evidence="10">ImGP synthase subunit HisH</fullName>
        <shortName evidence="10">IGPS subunit HisH</shortName>
    </alternativeName>
</protein>
<dbReference type="GO" id="GO:0004359">
    <property type="term" value="F:glutaminase activity"/>
    <property type="evidence" value="ECO:0007669"/>
    <property type="project" value="UniProtKB-EC"/>
</dbReference>
<dbReference type="InterPro" id="IPR010139">
    <property type="entry name" value="Imidazole-glycPsynth_HisH"/>
</dbReference>
<keyword evidence="10" id="KW-0963">Cytoplasm</keyword>
<dbReference type="Pfam" id="PF00117">
    <property type="entry name" value="GATase"/>
    <property type="match status" value="1"/>
</dbReference>
<keyword evidence="3 10" id="KW-0028">Amino-acid biosynthesis</keyword>
<keyword evidence="6 10" id="KW-0368">Histidine biosynthesis</keyword>
<evidence type="ECO:0000256" key="10">
    <source>
        <dbReference type="HAMAP-Rule" id="MF_00278"/>
    </source>
</evidence>
<dbReference type="AlphaFoldDB" id="A0A0P1FIX9"/>
<gene>
    <name evidence="13" type="primary">hisH1_2</name>
    <name evidence="10" type="synonym">hisH</name>
    <name evidence="13" type="ORF">THS5294_02749</name>
</gene>
<proteinExistence type="inferred from homology"/>
<comment type="catalytic activity">
    <reaction evidence="9 10">
        <text>L-glutamine + H2O = L-glutamate + NH4(+)</text>
        <dbReference type="Rhea" id="RHEA:15889"/>
        <dbReference type="ChEBI" id="CHEBI:15377"/>
        <dbReference type="ChEBI" id="CHEBI:28938"/>
        <dbReference type="ChEBI" id="CHEBI:29985"/>
        <dbReference type="ChEBI" id="CHEBI:58359"/>
        <dbReference type="EC" id="3.5.1.2"/>
    </reaction>
</comment>
<dbReference type="InterPro" id="IPR029062">
    <property type="entry name" value="Class_I_gatase-like"/>
</dbReference>
<evidence type="ECO:0000256" key="5">
    <source>
        <dbReference type="ARBA" id="ARBA00022962"/>
    </source>
</evidence>
<feature type="domain" description="Glutamine amidotransferase" evidence="12">
    <location>
        <begin position="44"/>
        <end position="210"/>
    </location>
</feature>
<comment type="catalytic activity">
    <reaction evidence="8 10">
        <text>5-[(5-phospho-1-deoxy-D-ribulos-1-ylimino)methylamino]-1-(5-phospho-beta-D-ribosyl)imidazole-4-carboxamide + L-glutamine = D-erythro-1-(imidazol-4-yl)glycerol 3-phosphate + 5-amino-1-(5-phospho-beta-D-ribosyl)imidazole-4-carboxamide + L-glutamate + H(+)</text>
        <dbReference type="Rhea" id="RHEA:24793"/>
        <dbReference type="ChEBI" id="CHEBI:15378"/>
        <dbReference type="ChEBI" id="CHEBI:29985"/>
        <dbReference type="ChEBI" id="CHEBI:58278"/>
        <dbReference type="ChEBI" id="CHEBI:58359"/>
        <dbReference type="ChEBI" id="CHEBI:58475"/>
        <dbReference type="ChEBI" id="CHEBI:58525"/>
        <dbReference type="EC" id="4.3.2.10"/>
    </reaction>
</comment>
<feature type="active site" description="Nucleophile" evidence="10 11">
    <location>
        <position position="84"/>
    </location>
</feature>
<sequence>MTKTNLTGVIDYGVGNVRSVCSAVEAVGGRPILSSDPIELLGCERLILPGVGAFAHGMTELTSRGLDTALKSAVSDGMPLLGICLGMQMLAQSSLEFGESEGLGLAQGVVSLIPSSDPAHTLRLPHVAWKTLERRSDAAAWLFDGVDPDARFYFIHSYAVPATSPDVVAVAEIDGNEFAAVFAVDNVVGTQFHPEKSGPEGLKMLKNFVMKGDMIHV</sequence>
<evidence type="ECO:0000256" key="1">
    <source>
        <dbReference type="ARBA" id="ARBA00005091"/>
    </source>
</evidence>
<dbReference type="GO" id="GO:0016829">
    <property type="term" value="F:lyase activity"/>
    <property type="evidence" value="ECO:0007669"/>
    <property type="project" value="UniProtKB-KW"/>
</dbReference>
<dbReference type="PANTHER" id="PTHR42701:SF1">
    <property type="entry name" value="IMIDAZOLE GLYCEROL PHOSPHATE SYNTHASE SUBUNIT HISH"/>
    <property type="match status" value="1"/>
</dbReference>
<evidence type="ECO:0000256" key="4">
    <source>
        <dbReference type="ARBA" id="ARBA00022801"/>
    </source>
</evidence>
<comment type="subcellular location">
    <subcellularLocation>
        <location evidence="10">Cytoplasm</location>
    </subcellularLocation>
</comment>
<dbReference type="SUPFAM" id="SSF52317">
    <property type="entry name" value="Class I glutamine amidotransferase-like"/>
    <property type="match status" value="1"/>
</dbReference>
<dbReference type="RefSeq" id="WP_072936739.1">
    <property type="nucleotide sequence ID" value="NZ_CYRX01000032.1"/>
</dbReference>
<evidence type="ECO:0000256" key="11">
    <source>
        <dbReference type="PIRSR" id="PIRSR000495-1"/>
    </source>
</evidence>
<dbReference type="HAMAP" id="MF_00278">
    <property type="entry name" value="HisH"/>
    <property type="match status" value="1"/>
</dbReference>
<comment type="function">
    <text evidence="10">IGPS catalyzes the conversion of PRFAR and glutamine to IGP, AICAR and glutamate. The HisH subunit catalyzes the hydrolysis of glutamine to glutamate and ammonia as part of the synthesis of IGP and AICAR. The resulting ammonia molecule is channeled to the active site of HisF.</text>
</comment>
<dbReference type="UniPathway" id="UPA00031">
    <property type="reaction ID" value="UER00010"/>
</dbReference>
<feature type="active site" evidence="10 11">
    <location>
        <position position="193"/>
    </location>
</feature>
<dbReference type="Proteomes" id="UP000051298">
    <property type="component" value="Unassembled WGS sequence"/>
</dbReference>
<keyword evidence="7 10" id="KW-0456">Lyase</keyword>
<reference evidence="13 14" key="1">
    <citation type="submission" date="2015-09" db="EMBL/GenBank/DDBJ databases">
        <authorList>
            <consortium name="Swine Surveillance"/>
        </authorList>
    </citation>
    <scope>NUCLEOTIDE SEQUENCE [LARGE SCALE GENOMIC DNA]</scope>
    <source>
        <strain evidence="13 14">CECT 5294</strain>
    </source>
</reference>
<dbReference type="NCBIfam" id="TIGR01855">
    <property type="entry name" value="IMP_synth_hisH"/>
    <property type="match status" value="1"/>
</dbReference>
<dbReference type="Gene3D" id="3.40.50.880">
    <property type="match status" value="1"/>
</dbReference>
<name>A0A0P1FIX9_9RHOB</name>
<organism evidence="13 14">
    <name type="scientific">Thalassobacter stenotrophicus</name>
    <dbReference type="NCBI Taxonomy" id="266809"/>
    <lineage>
        <taxon>Bacteria</taxon>
        <taxon>Pseudomonadati</taxon>
        <taxon>Pseudomonadota</taxon>
        <taxon>Alphaproteobacteria</taxon>
        <taxon>Rhodobacterales</taxon>
        <taxon>Roseobacteraceae</taxon>
        <taxon>Thalassobacter</taxon>
    </lineage>
</organism>
<dbReference type="PROSITE" id="PS51273">
    <property type="entry name" value="GATASE_TYPE_1"/>
    <property type="match status" value="1"/>
</dbReference>
<dbReference type="PROSITE" id="PS51274">
    <property type="entry name" value="GATASE_COBBQ"/>
    <property type="match status" value="1"/>
</dbReference>
<dbReference type="EC" id="3.5.1.2" evidence="10"/>
<feature type="active site" evidence="10 11">
    <location>
        <position position="195"/>
    </location>
</feature>
<evidence type="ECO:0000259" key="12">
    <source>
        <dbReference type="Pfam" id="PF00117"/>
    </source>
</evidence>
<evidence type="ECO:0000256" key="9">
    <source>
        <dbReference type="ARBA" id="ARBA00049534"/>
    </source>
</evidence>
<dbReference type="EMBL" id="CYRX01000032">
    <property type="protein sequence ID" value="CUH61441.1"/>
    <property type="molecule type" value="Genomic_DNA"/>
</dbReference>
<evidence type="ECO:0000256" key="6">
    <source>
        <dbReference type="ARBA" id="ARBA00023102"/>
    </source>
</evidence>
<keyword evidence="13" id="KW-0808">Transferase</keyword>
<evidence type="ECO:0000256" key="8">
    <source>
        <dbReference type="ARBA" id="ARBA00047838"/>
    </source>
</evidence>
<evidence type="ECO:0000256" key="2">
    <source>
        <dbReference type="ARBA" id="ARBA00011152"/>
    </source>
</evidence>
<evidence type="ECO:0000256" key="7">
    <source>
        <dbReference type="ARBA" id="ARBA00023239"/>
    </source>
</evidence>
<accession>A0A0P1FIX9</accession>
<dbReference type="InterPro" id="IPR017926">
    <property type="entry name" value="GATASE"/>
</dbReference>
<dbReference type="GO" id="GO:0000107">
    <property type="term" value="F:imidazoleglycerol-phosphate synthase activity"/>
    <property type="evidence" value="ECO:0007669"/>
    <property type="project" value="UniProtKB-UniRule"/>
</dbReference>
<keyword evidence="13" id="KW-0328">Glycosyltransferase</keyword>
<keyword evidence="4 10" id="KW-0378">Hydrolase</keyword>
<dbReference type="CDD" id="cd01748">
    <property type="entry name" value="GATase1_IGP_Synthase"/>
    <property type="match status" value="1"/>
</dbReference>
<evidence type="ECO:0000313" key="14">
    <source>
        <dbReference type="Proteomes" id="UP000051298"/>
    </source>
</evidence>
<dbReference type="GO" id="GO:0005737">
    <property type="term" value="C:cytoplasm"/>
    <property type="evidence" value="ECO:0007669"/>
    <property type="project" value="UniProtKB-SubCell"/>
</dbReference>
<comment type="subunit">
    <text evidence="2 10">Heterodimer of HisH and HisF.</text>
</comment>
<dbReference type="EC" id="4.3.2.10" evidence="10"/>
<keyword evidence="5 10" id="KW-0315">Glutamine amidotransferase</keyword>
<dbReference type="PIRSF" id="PIRSF000495">
    <property type="entry name" value="Amidotransf_hisH"/>
    <property type="match status" value="1"/>
</dbReference>
<evidence type="ECO:0000313" key="13">
    <source>
        <dbReference type="EMBL" id="CUH61441.1"/>
    </source>
</evidence>
<dbReference type="GO" id="GO:0000105">
    <property type="term" value="P:L-histidine biosynthetic process"/>
    <property type="evidence" value="ECO:0007669"/>
    <property type="project" value="UniProtKB-UniRule"/>
</dbReference>
<evidence type="ECO:0000256" key="3">
    <source>
        <dbReference type="ARBA" id="ARBA00022605"/>
    </source>
</evidence>
<comment type="pathway">
    <text evidence="1 10">Amino-acid biosynthesis; L-histidine biosynthesis; L-histidine from 5-phospho-alpha-D-ribose 1-diphosphate: step 5/9.</text>
</comment>